<sequence length="462" mass="50951">MNSTPTDVLAADCNGVELMTTQRQSFAVAEEPGVQAVVARMEADGMVTDGELEEEFQRLCGGEERHSTLEVCDQLEKAVKEVLVLVMAEVAKHMRTSNPHREAIEEVGRAAVDSAIVLVRKDALDRQQRELAELRAMKKRFEEQELELQRLKGCVELAPGQTEFGTTAAPDWLQRICERDGIDLASAEAQFVTAWRPEETDRRLKETAKRIERRNLTLANSAAISNAGSDHRRTPKVGIRDSPKRDSASGTQLSRKSKAGLGNANARDCTKSERADSTQHRTSLPARLAEPACRAIEIGSPGVEMVKPGVVCPFFGRKSQTVVEVFGRKWKGLLDTGSEISIIPAKVLLKAKEDGFDIDHDVTEYPIDKALRVYDASGHTMTFVTIVEVPMQEGGDTGRKLNLKAYVTKTEDEEIIIDGSVEVPVVNGSDEPVVFRIGESVGSWEQQAADWEQKGRPDWSSI</sequence>
<feature type="compositionally biased region" description="Basic and acidic residues" evidence="2">
    <location>
        <begin position="268"/>
        <end position="279"/>
    </location>
</feature>
<accession>A0A183GJJ8</accession>
<dbReference type="OrthoDB" id="5865526at2759"/>
<evidence type="ECO:0000256" key="2">
    <source>
        <dbReference type="SAM" id="MobiDB-lite"/>
    </source>
</evidence>
<evidence type="ECO:0000313" key="4">
    <source>
        <dbReference type="Proteomes" id="UP000050761"/>
    </source>
</evidence>
<accession>A0A3P8DSI1</accession>
<proteinExistence type="predicted"/>
<keyword evidence="1" id="KW-0175">Coiled coil</keyword>
<gene>
    <name evidence="3" type="ORF">HPBE_LOCUS22851</name>
</gene>
<dbReference type="InterPro" id="IPR001969">
    <property type="entry name" value="Aspartic_peptidase_AS"/>
</dbReference>
<feature type="region of interest" description="Disordered" evidence="2">
    <location>
        <begin position="222"/>
        <end position="284"/>
    </location>
</feature>
<dbReference type="Proteomes" id="UP000050761">
    <property type="component" value="Unassembled WGS sequence"/>
</dbReference>
<protein>
    <submittedName>
        <fullName evidence="5">Peptidase A2 domain-containing protein</fullName>
    </submittedName>
</protein>
<reference evidence="3 4" key="1">
    <citation type="submission" date="2018-11" db="EMBL/GenBank/DDBJ databases">
        <authorList>
            <consortium name="Pathogen Informatics"/>
        </authorList>
    </citation>
    <scope>NUCLEOTIDE SEQUENCE [LARGE SCALE GENOMIC DNA]</scope>
</reference>
<dbReference type="GO" id="GO:0004190">
    <property type="term" value="F:aspartic-type endopeptidase activity"/>
    <property type="evidence" value="ECO:0007669"/>
    <property type="project" value="InterPro"/>
</dbReference>
<feature type="compositionally biased region" description="Basic and acidic residues" evidence="2">
    <location>
        <begin position="238"/>
        <end position="247"/>
    </location>
</feature>
<dbReference type="AlphaFoldDB" id="A0A183GJJ8"/>
<dbReference type="EMBL" id="UZAH01034420">
    <property type="protein sequence ID" value="VDP35034.1"/>
    <property type="molecule type" value="Genomic_DNA"/>
</dbReference>
<keyword evidence="4" id="KW-1185">Reference proteome</keyword>
<organism evidence="4 5">
    <name type="scientific">Heligmosomoides polygyrus</name>
    <name type="common">Parasitic roundworm</name>
    <dbReference type="NCBI Taxonomy" id="6339"/>
    <lineage>
        <taxon>Eukaryota</taxon>
        <taxon>Metazoa</taxon>
        <taxon>Ecdysozoa</taxon>
        <taxon>Nematoda</taxon>
        <taxon>Chromadorea</taxon>
        <taxon>Rhabditida</taxon>
        <taxon>Rhabditina</taxon>
        <taxon>Rhabditomorpha</taxon>
        <taxon>Strongyloidea</taxon>
        <taxon>Heligmosomidae</taxon>
        <taxon>Heligmosomoides</taxon>
    </lineage>
</organism>
<dbReference type="WBParaSite" id="HPBE_0002285201-mRNA-1">
    <property type="protein sequence ID" value="HPBE_0002285201-mRNA-1"/>
    <property type="gene ID" value="HPBE_0002285201"/>
</dbReference>
<evidence type="ECO:0000313" key="3">
    <source>
        <dbReference type="EMBL" id="VDP35034.1"/>
    </source>
</evidence>
<name>A0A183GJJ8_HELPZ</name>
<dbReference type="PROSITE" id="PS00141">
    <property type="entry name" value="ASP_PROTEASE"/>
    <property type="match status" value="1"/>
</dbReference>
<feature type="coiled-coil region" evidence="1">
    <location>
        <begin position="124"/>
        <end position="154"/>
    </location>
</feature>
<dbReference type="GO" id="GO:0006508">
    <property type="term" value="P:proteolysis"/>
    <property type="evidence" value="ECO:0007669"/>
    <property type="project" value="InterPro"/>
</dbReference>
<evidence type="ECO:0000256" key="1">
    <source>
        <dbReference type="SAM" id="Coils"/>
    </source>
</evidence>
<evidence type="ECO:0000313" key="5">
    <source>
        <dbReference type="WBParaSite" id="HPBE_0002285201-mRNA-1"/>
    </source>
</evidence>
<reference evidence="5" key="2">
    <citation type="submission" date="2019-09" db="UniProtKB">
        <authorList>
            <consortium name="WormBaseParasite"/>
        </authorList>
    </citation>
    <scope>IDENTIFICATION</scope>
</reference>